<comment type="cofactor">
    <cofactor evidence="2">
        <name>Mn(2+)</name>
        <dbReference type="ChEBI" id="CHEBI:29035"/>
    </cofactor>
    <text evidence="2">The Mn(2+) ion enhances activity.</text>
</comment>
<organism evidence="4 5">
    <name type="scientific">Sutterella seckii</name>
    <dbReference type="NCBI Taxonomy" id="1944635"/>
    <lineage>
        <taxon>Bacteria</taxon>
        <taxon>Pseudomonadati</taxon>
        <taxon>Pseudomonadota</taxon>
        <taxon>Betaproteobacteria</taxon>
        <taxon>Burkholderiales</taxon>
        <taxon>Sutterellaceae</taxon>
        <taxon>Sutterella</taxon>
    </lineage>
</organism>
<keyword evidence="2" id="KW-0479">Metal-binding</keyword>
<evidence type="ECO:0000313" key="5">
    <source>
        <dbReference type="Proteomes" id="UP000430564"/>
    </source>
</evidence>
<dbReference type="Gene3D" id="3.40.630.10">
    <property type="entry name" value="Zn peptidases"/>
    <property type="match status" value="1"/>
</dbReference>
<name>A0A6I1ENW0_9BURK</name>
<dbReference type="GO" id="GO:0046872">
    <property type="term" value="F:metal ion binding"/>
    <property type="evidence" value="ECO:0007669"/>
    <property type="project" value="UniProtKB-KW"/>
</dbReference>
<dbReference type="PANTHER" id="PTHR11014">
    <property type="entry name" value="PEPTIDASE M20 FAMILY MEMBER"/>
    <property type="match status" value="1"/>
</dbReference>
<dbReference type="PIRSF" id="PIRSF005962">
    <property type="entry name" value="Pept_M20D_amidohydro"/>
    <property type="match status" value="1"/>
</dbReference>
<evidence type="ECO:0000256" key="1">
    <source>
        <dbReference type="ARBA" id="ARBA00022801"/>
    </source>
</evidence>
<feature type="binding site" evidence="2">
    <location>
        <position position="143"/>
    </location>
    <ligand>
        <name>Mn(2+)</name>
        <dbReference type="ChEBI" id="CHEBI:29035"/>
        <label>2</label>
    </ligand>
</feature>
<dbReference type="FunFam" id="3.30.70.360:FF:000001">
    <property type="entry name" value="N-acetyldiaminopimelate deacetylase"/>
    <property type="match status" value="1"/>
</dbReference>
<dbReference type="InterPro" id="IPR036264">
    <property type="entry name" value="Bact_exopeptidase_dim_dom"/>
</dbReference>
<evidence type="ECO:0000259" key="3">
    <source>
        <dbReference type="Pfam" id="PF07687"/>
    </source>
</evidence>
<dbReference type="RefSeq" id="WP_152157679.1">
    <property type="nucleotide sequence ID" value="NZ_WEHX01000008.1"/>
</dbReference>
<dbReference type="InterPro" id="IPR017439">
    <property type="entry name" value="Amidohydrolase"/>
</dbReference>
<keyword evidence="1 4" id="KW-0378">Hydrolase</keyword>
<dbReference type="SUPFAM" id="SSF55031">
    <property type="entry name" value="Bacterial exopeptidase dimerisation domain"/>
    <property type="match status" value="1"/>
</dbReference>
<comment type="caution">
    <text evidence="4">The sequence shown here is derived from an EMBL/GenBank/DDBJ whole genome shotgun (WGS) entry which is preliminary data.</text>
</comment>
<feature type="binding site" evidence="2">
    <location>
        <position position="169"/>
    </location>
    <ligand>
        <name>Mn(2+)</name>
        <dbReference type="ChEBI" id="CHEBI:29035"/>
        <label>2</label>
    </ligand>
</feature>
<dbReference type="SUPFAM" id="SSF53187">
    <property type="entry name" value="Zn-dependent exopeptidases"/>
    <property type="match status" value="1"/>
</dbReference>
<dbReference type="GO" id="GO:0050118">
    <property type="term" value="F:N-acetyldiaminopimelate deacetylase activity"/>
    <property type="evidence" value="ECO:0007669"/>
    <property type="project" value="UniProtKB-ARBA"/>
</dbReference>
<reference evidence="4 5" key="1">
    <citation type="submission" date="2019-10" db="EMBL/GenBank/DDBJ databases">
        <title>Genome diversity of Sutterella seckii.</title>
        <authorList>
            <person name="Chaplin A.V."/>
            <person name="Sokolova S.R."/>
            <person name="Mosin K.A."/>
            <person name="Ivanova E.L."/>
            <person name="Kochetkova T.O."/>
            <person name="Goltsov A.Y."/>
            <person name="Trofimov D.Y."/>
            <person name="Efimov B.A."/>
        </authorList>
    </citation>
    <scope>NUCLEOTIDE SEQUENCE [LARGE SCALE GENOMIC DNA]</scope>
    <source>
        <strain evidence="4 5">ASD393</strain>
    </source>
</reference>
<dbReference type="InterPro" id="IPR002933">
    <property type="entry name" value="Peptidase_M20"/>
</dbReference>
<protein>
    <submittedName>
        <fullName evidence="4">Amidohydrolase</fullName>
    </submittedName>
</protein>
<keyword evidence="2" id="KW-0464">Manganese</keyword>
<proteinExistence type="predicted"/>
<dbReference type="InterPro" id="IPR011650">
    <property type="entry name" value="Peptidase_M20_dimer"/>
</dbReference>
<feature type="binding site" evidence="2">
    <location>
        <position position="368"/>
    </location>
    <ligand>
        <name>Mn(2+)</name>
        <dbReference type="ChEBI" id="CHEBI:29035"/>
        <label>2</label>
    </ligand>
</feature>
<dbReference type="Gene3D" id="3.30.70.360">
    <property type="match status" value="1"/>
</dbReference>
<gene>
    <name evidence="4" type="ORF">GBM95_02745</name>
</gene>
<feature type="domain" description="Peptidase M20 dimerisation" evidence="3">
    <location>
        <begin position="194"/>
        <end position="287"/>
    </location>
</feature>
<evidence type="ECO:0000313" key="4">
    <source>
        <dbReference type="EMBL" id="KAB7662415.1"/>
    </source>
</evidence>
<dbReference type="Proteomes" id="UP000430564">
    <property type="component" value="Unassembled WGS sequence"/>
</dbReference>
<dbReference type="GO" id="GO:0019877">
    <property type="term" value="P:diaminopimelate biosynthetic process"/>
    <property type="evidence" value="ECO:0007669"/>
    <property type="project" value="UniProtKB-ARBA"/>
</dbReference>
<evidence type="ECO:0000256" key="2">
    <source>
        <dbReference type="PIRSR" id="PIRSR005962-1"/>
    </source>
</evidence>
<dbReference type="PANTHER" id="PTHR11014:SF63">
    <property type="entry name" value="METALLOPEPTIDASE, PUTATIVE (AFU_ORTHOLOGUE AFUA_6G09600)-RELATED"/>
    <property type="match status" value="1"/>
</dbReference>
<feature type="binding site" evidence="2">
    <location>
        <position position="110"/>
    </location>
    <ligand>
        <name>Mn(2+)</name>
        <dbReference type="ChEBI" id="CHEBI:29035"/>
        <label>2</label>
    </ligand>
</feature>
<dbReference type="Pfam" id="PF07687">
    <property type="entry name" value="M20_dimer"/>
    <property type="match status" value="1"/>
</dbReference>
<dbReference type="Pfam" id="PF01546">
    <property type="entry name" value="Peptidase_M20"/>
    <property type="match status" value="1"/>
</dbReference>
<dbReference type="OrthoDB" id="8875216at2"/>
<accession>A0A6I1ENW0</accession>
<sequence length="401" mass="43591">MTQFAYADRIPEEILAWGDELARIRQDLHEHPELGFDTARTCGVIAAKLREWGITCDDLMVPGGVIALVEGNRPGPTVALRADMDALAMPDCSGNPWQSVVADRCHACGHDGHVTWLLGAMRRLSLTRDFPGRVLGIFQPAEEIGRGARRVIESGVLDKFNPLEIYGAHGSTAFPKGEIGIHAGPVQASCDFFYITLKGRGTHAARPHTSLDPIPTAALLSESLQTIISRKTDPTQPAVLSICAVQAGNINAPNVIPESLTLSGTVRTFDAGVRAMIEAEMRRMTEHIALAQGLGWEIRVDNLTPPLINSAVPARHATSVAEKLFGAQCPVDVPLSMAGEDFAEYVNRIPGIQMYIGMADDAHNAMLHNPKFDFNDAVLPEAVWFLSEIARTRLEELAREL</sequence>
<dbReference type="EMBL" id="WEHX01000008">
    <property type="protein sequence ID" value="KAB7662415.1"/>
    <property type="molecule type" value="Genomic_DNA"/>
</dbReference>
<feature type="binding site" evidence="2">
    <location>
        <position position="108"/>
    </location>
    <ligand>
        <name>Mn(2+)</name>
        <dbReference type="ChEBI" id="CHEBI:29035"/>
        <label>2</label>
    </ligand>
</feature>
<dbReference type="NCBIfam" id="TIGR01891">
    <property type="entry name" value="amidohydrolases"/>
    <property type="match status" value="1"/>
</dbReference>
<dbReference type="AlphaFoldDB" id="A0A6I1ENW0"/>